<evidence type="ECO:0000313" key="7">
    <source>
        <dbReference type="Proteomes" id="UP000238825"/>
    </source>
</evidence>
<dbReference type="SMART" id="SM00797">
    <property type="entry name" value="AHS2"/>
    <property type="match status" value="1"/>
</dbReference>
<dbReference type="InterPro" id="IPR052708">
    <property type="entry name" value="PxpC"/>
</dbReference>
<evidence type="ECO:0000256" key="2">
    <source>
        <dbReference type="ARBA" id="ARBA00022801"/>
    </source>
</evidence>
<dbReference type="Proteomes" id="UP000255295">
    <property type="component" value="Unassembled WGS sequence"/>
</dbReference>
<keyword evidence="2 5" id="KW-0378">Hydrolase</keyword>
<evidence type="ECO:0000313" key="8">
    <source>
        <dbReference type="Proteomes" id="UP000255295"/>
    </source>
</evidence>
<dbReference type="PANTHER" id="PTHR43309:SF5">
    <property type="entry name" value="5-OXOPROLINASE SUBUNIT C"/>
    <property type="match status" value="1"/>
</dbReference>
<evidence type="ECO:0000313" key="5">
    <source>
        <dbReference type="EMBL" id="AVK97423.1"/>
    </source>
</evidence>
<keyword evidence="3" id="KW-0067">ATP-binding</keyword>
<dbReference type="PANTHER" id="PTHR43309">
    <property type="entry name" value="5-OXOPROLINASE SUBUNIT C"/>
    <property type="match status" value="1"/>
</dbReference>
<dbReference type="GO" id="GO:0004847">
    <property type="term" value="F:urea carboxylase activity"/>
    <property type="evidence" value="ECO:0007669"/>
    <property type="project" value="UniProtKB-EC"/>
</dbReference>
<dbReference type="InterPro" id="IPR029000">
    <property type="entry name" value="Cyclophilin-like_dom_sf"/>
</dbReference>
<dbReference type="EC" id="6.3.4.6" evidence="6"/>
<dbReference type="EMBL" id="CP019980">
    <property type="protein sequence ID" value="AVK97423.1"/>
    <property type="molecule type" value="Genomic_DNA"/>
</dbReference>
<proteinExistence type="predicted"/>
<dbReference type="GeneID" id="48277443"/>
<dbReference type="Pfam" id="PF02626">
    <property type="entry name" value="CT_A_B"/>
    <property type="match status" value="1"/>
</dbReference>
<keyword evidence="1" id="KW-0547">Nucleotide-binding</keyword>
<dbReference type="Proteomes" id="UP000238825">
    <property type="component" value="Chromosome"/>
</dbReference>
<dbReference type="RefSeq" id="WP_024363400.1">
    <property type="nucleotide sequence ID" value="NZ_BJNS01000020.1"/>
</dbReference>
<dbReference type="EMBL" id="UFSZ01000001">
    <property type="protein sequence ID" value="SUV16678.1"/>
    <property type="molecule type" value="Genomic_DNA"/>
</dbReference>
<dbReference type="Gene3D" id="2.40.100.10">
    <property type="entry name" value="Cyclophilin-like"/>
    <property type="match status" value="1"/>
</dbReference>
<evidence type="ECO:0000259" key="4">
    <source>
        <dbReference type="SMART" id="SM00797"/>
    </source>
</evidence>
<reference evidence="6 8" key="2">
    <citation type="submission" date="2018-06" db="EMBL/GenBank/DDBJ databases">
        <authorList>
            <consortium name="Pathogen Informatics"/>
            <person name="Doyle S."/>
        </authorList>
    </citation>
    <scope>NUCLEOTIDE SEQUENCE [LARGE SCALE GENOMIC DNA]</scope>
    <source>
        <strain evidence="6 8">NCTC10338</strain>
    </source>
</reference>
<evidence type="ECO:0000256" key="3">
    <source>
        <dbReference type="ARBA" id="ARBA00022840"/>
    </source>
</evidence>
<dbReference type="GO" id="GO:0016787">
    <property type="term" value="F:hydrolase activity"/>
    <property type="evidence" value="ECO:0007669"/>
    <property type="project" value="UniProtKB-KW"/>
</dbReference>
<dbReference type="InterPro" id="IPR003778">
    <property type="entry name" value="CT_A_B"/>
</dbReference>
<dbReference type="GO" id="GO:0005524">
    <property type="term" value="F:ATP binding"/>
    <property type="evidence" value="ECO:0007669"/>
    <property type="project" value="UniProtKB-KW"/>
</dbReference>
<dbReference type="AlphaFoldDB" id="A0A2S0K221"/>
<keyword evidence="6" id="KW-0436">Ligase</keyword>
<name>A0A2S0K221_LYSSH</name>
<evidence type="ECO:0000256" key="1">
    <source>
        <dbReference type="ARBA" id="ARBA00022741"/>
    </source>
</evidence>
<protein>
    <submittedName>
        <fullName evidence="5">Allophanate hydrolase</fullName>
    </submittedName>
    <submittedName>
        <fullName evidence="6">Urea amidolyase-like protein</fullName>
        <ecNumber evidence="6">6.3.4.6</ecNumber>
    </submittedName>
</protein>
<feature type="domain" description="Carboxyltransferase" evidence="4">
    <location>
        <begin position="26"/>
        <end position="288"/>
    </location>
</feature>
<evidence type="ECO:0000313" key="6">
    <source>
        <dbReference type="EMBL" id="SUV16678.1"/>
    </source>
</evidence>
<accession>A0A2S0K221</accession>
<gene>
    <name evidence="5" type="ORF">LS41612_14670</name>
    <name evidence="6" type="ORF">NCTC10338_01762</name>
</gene>
<organism evidence="5 7">
    <name type="scientific">Lysinibacillus sphaericus</name>
    <name type="common">Bacillus sphaericus</name>
    <dbReference type="NCBI Taxonomy" id="1421"/>
    <lineage>
        <taxon>Bacteria</taxon>
        <taxon>Bacillati</taxon>
        <taxon>Bacillota</taxon>
        <taxon>Bacilli</taxon>
        <taxon>Bacillales</taxon>
        <taxon>Bacillaceae</taxon>
        <taxon>Lysinibacillus</taxon>
    </lineage>
</organism>
<dbReference type="SUPFAM" id="SSF50891">
    <property type="entry name" value="Cyclophilin-like"/>
    <property type="match status" value="1"/>
</dbReference>
<sequence>MKPLLIVKKQGVYGSIQDQGREGYRAFGVPRSGPMDKVSFQVAHAIVDNATVDQTSFEMFIGGFEFQALNDGTYVLTGATCLCLLNGRPIEMWKTFQLFKGDILSIKSVKNGSIVYLTPKGGFQTDLVLGSKANLPMVDSTPCVGSVLYGQHATPLSWTRGLYAPYRPYFHTAITVRVFKGPHFPLFTEESSQQFLASSYQFLGGNRMGYYLKGNVLDLKTRKDILSEATQFGTIQVPQSGQPIVLMADAQTVGGYPIIATIHEDDLHKVAQMRMFNTIRFVLTEESYAN</sequence>
<reference evidence="5 7" key="1">
    <citation type="submission" date="2017-03" db="EMBL/GenBank/DDBJ databases">
        <title>The whole genome sequencing and assembly of Lysinibacillus sphaericus DSM 28T strain.</title>
        <authorList>
            <person name="Lee Y.-J."/>
            <person name="Yi H."/>
            <person name="Bahn Y.-S."/>
            <person name="Kim J.F."/>
            <person name="Lee D.-W."/>
        </authorList>
    </citation>
    <scope>NUCLEOTIDE SEQUENCE [LARGE SCALE GENOMIC DNA]</scope>
    <source>
        <strain evidence="5 7">DSM 28</strain>
    </source>
</reference>